<evidence type="ECO:0000256" key="14">
    <source>
        <dbReference type="ARBA" id="ARBA00023235"/>
    </source>
</evidence>
<comment type="similarity">
    <text evidence="3">Belongs to the helicase family. RecQ subfamily.</text>
</comment>
<dbReference type="EC" id="5.6.2.4" evidence="16"/>
<dbReference type="SUPFAM" id="SSF47819">
    <property type="entry name" value="HRDC-like"/>
    <property type="match status" value="1"/>
</dbReference>
<evidence type="ECO:0000256" key="7">
    <source>
        <dbReference type="ARBA" id="ARBA00022801"/>
    </source>
</evidence>
<keyword evidence="6" id="KW-0227">DNA damage</keyword>
<evidence type="ECO:0000256" key="4">
    <source>
        <dbReference type="ARBA" id="ARBA00022723"/>
    </source>
</evidence>
<dbReference type="InterPro" id="IPR011545">
    <property type="entry name" value="DEAD/DEAH_box_helicase_dom"/>
</dbReference>
<feature type="domain" description="HRDC" evidence="17">
    <location>
        <begin position="537"/>
        <end position="609"/>
    </location>
</feature>
<dbReference type="Pfam" id="PF09382">
    <property type="entry name" value="RQC"/>
    <property type="match status" value="1"/>
</dbReference>
<organism evidence="20 21">
    <name type="scientific">Hoeflea poritis</name>
    <dbReference type="NCBI Taxonomy" id="2993659"/>
    <lineage>
        <taxon>Bacteria</taxon>
        <taxon>Pseudomonadati</taxon>
        <taxon>Pseudomonadota</taxon>
        <taxon>Alphaproteobacteria</taxon>
        <taxon>Hyphomicrobiales</taxon>
        <taxon>Rhizobiaceae</taxon>
        <taxon>Hoeflea</taxon>
    </lineage>
</organism>
<evidence type="ECO:0000256" key="12">
    <source>
        <dbReference type="ARBA" id="ARBA00023172"/>
    </source>
</evidence>
<keyword evidence="14" id="KW-0413">Isomerase</keyword>
<dbReference type="InterPro" id="IPR001650">
    <property type="entry name" value="Helicase_C-like"/>
</dbReference>
<dbReference type="NCBIfam" id="TIGR01389">
    <property type="entry name" value="recQ"/>
    <property type="match status" value="1"/>
</dbReference>
<keyword evidence="13" id="KW-0234">DNA repair</keyword>
<keyword evidence="9" id="KW-0862">Zinc</keyword>
<sequence>MGQPDAQISTVETGADPHSVLRHVFGYHEFRPGQARIIEQLMAGEHVLAVMPTGGGKSLCYQIPAILADGLTIVVSPLVALMDDQVAALNANGVEAVSIHSGMDREAQIDAWQAVQAGRTKLLYLSPERLMGQRMLDALSRLNLFMFVIDEAHCISKWGVSFRPEYEMLSGLKERFPGAAFGAFTATADAATRKDIAEKLFPGEGTTIVQGFDRPNLRLAVTPKDNWRRQLLGFLEDRKDQSGIVYCLSRKYTEEVAGFLKDEGWNAIAYHAGQDTGTRRHSQDRFMSEDAVIMVATIAFGMGIDKPDIRFVCHLNLPGSVEAYYQEIGRAGRDGAPAETLMLYGLDDIRMRRMFIDQDGEDDAHRLREHKRLDSLLAYCEAATCRRKVLLAYFDEEIEPCGNCDTCLDPPKRIDGTRHAQMLLSAVYRTGQVFGAAHVIDVVRGAETQKIMERGHDRLPTFGVGAEQSKPYWQAFVRQLVAGGALRINIQKYGCLEITEEGAQILRGERGFEYHDAPIVSKRERKKKKTAAAASLSTADDELLTKLKALRLELAREKNVPAYVVFPDATLIEMAAARPADQEALAEISGVGPKKLAEYGEVFLEAINT</sequence>
<keyword evidence="7 20" id="KW-0378">Hydrolase</keyword>
<dbReference type="InterPro" id="IPR004589">
    <property type="entry name" value="DNA_helicase_ATP-dep_RecQ"/>
</dbReference>
<gene>
    <name evidence="20" type="primary">recQ</name>
    <name evidence="20" type="ORF">OOZ53_23775</name>
</gene>
<dbReference type="InterPro" id="IPR014001">
    <property type="entry name" value="Helicase_ATP-bd"/>
</dbReference>
<dbReference type="Gene3D" id="3.40.50.300">
    <property type="entry name" value="P-loop containing nucleotide triphosphate hydrolases"/>
    <property type="match status" value="2"/>
</dbReference>
<keyword evidence="12" id="KW-0233">DNA recombination</keyword>
<dbReference type="CDD" id="cd17920">
    <property type="entry name" value="DEXHc_RecQ"/>
    <property type="match status" value="1"/>
</dbReference>
<dbReference type="NCBIfam" id="TIGR00614">
    <property type="entry name" value="recQ_fam"/>
    <property type="match status" value="1"/>
</dbReference>
<comment type="catalytic activity">
    <reaction evidence="15">
        <text>Couples ATP hydrolysis with the unwinding of duplex DNA by translocating in the 3'-5' direction.</text>
        <dbReference type="EC" id="5.6.2.4"/>
    </reaction>
</comment>
<evidence type="ECO:0000313" key="20">
    <source>
        <dbReference type="EMBL" id="MDA4848398.1"/>
    </source>
</evidence>
<evidence type="ECO:0000256" key="9">
    <source>
        <dbReference type="ARBA" id="ARBA00022833"/>
    </source>
</evidence>
<dbReference type="InterPro" id="IPR002121">
    <property type="entry name" value="HRDC_dom"/>
</dbReference>
<dbReference type="EMBL" id="JAPJZH010000022">
    <property type="protein sequence ID" value="MDA4848398.1"/>
    <property type="molecule type" value="Genomic_DNA"/>
</dbReference>
<evidence type="ECO:0000256" key="2">
    <source>
        <dbReference type="ARBA" id="ARBA00001947"/>
    </source>
</evidence>
<evidence type="ECO:0000256" key="8">
    <source>
        <dbReference type="ARBA" id="ARBA00022806"/>
    </source>
</evidence>
<dbReference type="SMART" id="SM00341">
    <property type="entry name" value="HRDC"/>
    <property type="match status" value="1"/>
</dbReference>
<dbReference type="Pfam" id="PF00271">
    <property type="entry name" value="Helicase_C"/>
    <property type="match status" value="1"/>
</dbReference>
<dbReference type="Pfam" id="PF00570">
    <property type="entry name" value="HRDC"/>
    <property type="match status" value="1"/>
</dbReference>
<keyword evidence="8 20" id="KW-0347">Helicase</keyword>
<keyword evidence="5" id="KW-0547">Nucleotide-binding</keyword>
<keyword evidence="10" id="KW-0067">ATP-binding</keyword>
<evidence type="ECO:0000259" key="19">
    <source>
        <dbReference type="PROSITE" id="PS51194"/>
    </source>
</evidence>
<evidence type="ECO:0000256" key="11">
    <source>
        <dbReference type="ARBA" id="ARBA00023125"/>
    </source>
</evidence>
<keyword evidence="4" id="KW-0479">Metal-binding</keyword>
<dbReference type="Gene3D" id="1.10.150.80">
    <property type="entry name" value="HRDC domain"/>
    <property type="match status" value="1"/>
</dbReference>
<dbReference type="InterPro" id="IPR036388">
    <property type="entry name" value="WH-like_DNA-bd_sf"/>
</dbReference>
<dbReference type="SMART" id="SM00487">
    <property type="entry name" value="DEXDc"/>
    <property type="match status" value="1"/>
</dbReference>
<evidence type="ECO:0000256" key="15">
    <source>
        <dbReference type="ARBA" id="ARBA00034617"/>
    </source>
</evidence>
<reference evidence="20" key="1">
    <citation type="submission" date="2022-11" db="EMBL/GenBank/DDBJ databases">
        <title>Hoeflea poritis sp. nov., isolated from scleractinian coral Porites lutea.</title>
        <authorList>
            <person name="Zhang G."/>
            <person name="Wei Q."/>
            <person name="Cai L."/>
        </authorList>
    </citation>
    <scope>NUCLEOTIDE SEQUENCE</scope>
    <source>
        <strain evidence="20">E7-10</strain>
    </source>
</reference>
<dbReference type="PROSITE" id="PS50967">
    <property type="entry name" value="HRDC"/>
    <property type="match status" value="1"/>
</dbReference>
<dbReference type="Pfam" id="PF00270">
    <property type="entry name" value="DEAD"/>
    <property type="match status" value="1"/>
</dbReference>
<evidence type="ECO:0000313" key="21">
    <source>
        <dbReference type="Proteomes" id="UP001148313"/>
    </source>
</evidence>
<dbReference type="Proteomes" id="UP001148313">
    <property type="component" value="Unassembled WGS sequence"/>
</dbReference>
<evidence type="ECO:0000256" key="13">
    <source>
        <dbReference type="ARBA" id="ARBA00023204"/>
    </source>
</evidence>
<evidence type="ECO:0000256" key="10">
    <source>
        <dbReference type="ARBA" id="ARBA00022840"/>
    </source>
</evidence>
<evidence type="ECO:0000256" key="16">
    <source>
        <dbReference type="NCBIfam" id="TIGR01389"/>
    </source>
</evidence>
<accession>A0ABT4VUL1</accession>
<evidence type="ECO:0000256" key="5">
    <source>
        <dbReference type="ARBA" id="ARBA00022741"/>
    </source>
</evidence>
<comment type="cofactor">
    <cofactor evidence="1">
        <name>Mg(2+)</name>
        <dbReference type="ChEBI" id="CHEBI:18420"/>
    </cofactor>
</comment>
<keyword evidence="11" id="KW-0238">DNA-binding</keyword>
<protein>
    <recommendedName>
        <fullName evidence="16">DNA helicase RecQ</fullName>
        <ecNumber evidence="16">5.6.2.4</ecNumber>
    </recommendedName>
</protein>
<proteinExistence type="inferred from homology"/>
<dbReference type="PANTHER" id="PTHR13710:SF105">
    <property type="entry name" value="ATP-DEPENDENT DNA HELICASE Q1"/>
    <property type="match status" value="1"/>
</dbReference>
<feature type="domain" description="Helicase C-terminal" evidence="19">
    <location>
        <begin position="227"/>
        <end position="375"/>
    </location>
</feature>
<dbReference type="GO" id="GO:0016787">
    <property type="term" value="F:hydrolase activity"/>
    <property type="evidence" value="ECO:0007669"/>
    <property type="project" value="UniProtKB-KW"/>
</dbReference>
<comment type="caution">
    <text evidence="20">The sequence shown here is derived from an EMBL/GenBank/DDBJ whole genome shotgun (WGS) entry which is preliminary data.</text>
</comment>
<dbReference type="Gene3D" id="1.10.10.10">
    <property type="entry name" value="Winged helix-like DNA-binding domain superfamily/Winged helix DNA-binding domain"/>
    <property type="match status" value="1"/>
</dbReference>
<dbReference type="InterPro" id="IPR006293">
    <property type="entry name" value="DNA_helicase_ATP-dep_RecQ_bac"/>
</dbReference>
<dbReference type="InterPro" id="IPR027417">
    <property type="entry name" value="P-loop_NTPase"/>
</dbReference>
<dbReference type="InterPro" id="IPR018982">
    <property type="entry name" value="RQC_domain"/>
</dbReference>
<evidence type="ECO:0000256" key="6">
    <source>
        <dbReference type="ARBA" id="ARBA00022763"/>
    </source>
</evidence>
<dbReference type="GO" id="GO:0003678">
    <property type="term" value="F:DNA helicase activity"/>
    <property type="evidence" value="ECO:0007669"/>
    <property type="project" value="UniProtKB-EC"/>
</dbReference>
<keyword evidence="21" id="KW-1185">Reference proteome</keyword>
<dbReference type="PROSITE" id="PS51194">
    <property type="entry name" value="HELICASE_CTER"/>
    <property type="match status" value="1"/>
</dbReference>
<evidence type="ECO:0000259" key="17">
    <source>
        <dbReference type="PROSITE" id="PS50967"/>
    </source>
</evidence>
<dbReference type="SUPFAM" id="SSF52540">
    <property type="entry name" value="P-loop containing nucleoside triphosphate hydrolases"/>
    <property type="match status" value="2"/>
</dbReference>
<dbReference type="InterPro" id="IPR010997">
    <property type="entry name" value="HRDC-like_sf"/>
</dbReference>
<dbReference type="InterPro" id="IPR032284">
    <property type="entry name" value="RecQ_Zn-bd"/>
</dbReference>
<dbReference type="PROSITE" id="PS51192">
    <property type="entry name" value="HELICASE_ATP_BIND_1"/>
    <property type="match status" value="1"/>
</dbReference>
<comment type="cofactor">
    <cofactor evidence="2">
        <name>Zn(2+)</name>
        <dbReference type="ChEBI" id="CHEBI:29105"/>
    </cofactor>
</comment>
<dbReference type="SMART" id="SM00956">
    <property type="entry name" value="RQC"/>
    <property type="match status" value="1"/>
</dbReference>
<evidence type="ECO:0000256" key="1">
    <source>
        <dbReference type="ARBA" id="ARBA00001946"/>
    </source>
</evidence>
<evidence type="ECO:0000259" key="18">
    <source>
        <dbReference type="PROSITE" id="PS51192"/>
    </source>
</evidence>
<dbReference type="InterPro" id="IPR044876">
    <property type="entry name" value="HRDC_dom_sf"/>
</dbReference>
<dbReference type="PANTHER" id="PTHR13710">
    <property type="entry name" value="DNA HELICASE RECQ FAMILY MEMBER"/>
    <property type="match status" value="1"/>
</dbReference>
<dbReference type="Pfam" id="PF16124">
    <property type="entry name" value="RecQ_Zn_bind"/>
    <property type="match status" value="1"/>
</dbReference>
<dbReference type="SMART" id="SM00490">
    <property type="entry name" value="HELICc"/>
    <property type="match status" value="1"/>
</dbReference>
<evidence type="ECO:0000256" key="3">
    <source>
        <dbReference type="ARBA" id="ARBA00005446"/>
    </source>
</evidence>
<feature type="domain" description="Helicase ATP-binding" evidence="18">
    <location>
        <begin position="38"/>
        <end position="206"/>
    </location>
</feature>
<dbReference type="CDD" id="cd18794">
    <property type="entry name" value="SF2_C_RecQ"/>
    <property type="match status" value="1"/>
</dbReference>
<name>A0ABT4VUL1_9HYPH</name>